<dbReference type="EMBL" id="CACRUR010000002">
    <property type="protein sequence ID" value="VYT78709.1"/>
    <property type="molecule type" value="Genomic_DNA"/>
</dbReference>
<sequence length="602" mass="70736">MSNGCLIDELKKLKESSKEAVENISDFSSFKKYMHVKRQVENELLDIIKYTADSNKAELILVCGGVGDGKSHLISYLNNKYPEIMSKFIIHNDATESFEPNKTSIDTLNDVLDDFSDKKMDNSDKKLVLAINLGALSNFLESEYVNKFTKLREFVENKGILDISISDDDDKNSNFHFVNFSDYHIYTLNADKPKSRYIESIINKIIAEDNQNIFINSYKTNCTHCIVNYKCPIKNNYEMLMRDSVRETLVDILIESTVKYKIIISTRSLLNFIYDFIVNVDLDNKNNKDLIKFVEELSYEAFIKYIFVSNLYNHSELSQILNAVNKIDPINITSENLDNIIIKLSNTKDMTILFNQYLNLSKNSYLESSMTNREIIESALNSSKNELSRKILKYNIINTFIRLHIFIPKNNLQLRDNIYISYMRNLYYFNKGEKTYLSNLYDDIKEALYSWNGRIQDDRINMSIGKNQMRYKISQRLNIIPDLSKLRKCTEEELHKFKPSLEIGYKNDEKENQDTCTVDIDFNLYKLLMRVKYGYTPNNNDKYTYINFVVFMNKIHKLGNQNRELYIEDRLEDTVPKYKLTYDKEFDKFKFIRVNGVKVCNL</sequence>
<accession>A0A6N2ZGS8</accession>
<proteinExistence type="predicted"/>
<reference evidence="1" key="1">
    <citation type="submission" date="2019-11" db="EMBL/GenBank/DDBJ databases">
        <authorList>
            <person name="Feng L."/>
        </authorList>
    </citation>
    <scope>NUCLEOTIDE SEQUENCE</scope>
    <source>
        <strain evidence="1">PdifficileLFYP43</strain>
    </source>
</reference>
<name>A0A6N2ZGS8_CLODI</name>
<gene>
    <name evidence="1" type="ORF">PDLFYP43_01942</name>
</gene>
<protein>
    <recommendedName>
        <fullName evidence="2">DNA phosphorothioation-dependent restriction protein DptF</fullName>
    </recommendedName>
</protein>
<dbReference type="RefSeq" id="WP_003433768.1">
    <property type="nucleotide sequence ID" value="NZ_BIUQ01000046.1"/>
</dbReference>
<dbReference type="NCBIfam" id="TIGR03238">
    <property type="entry name" value="dnd_assoc_3"/>
    <property type="match status" value="1"/>
</dbReference>
<dbReference type="InterPro" id="IPR017647">
    <property type="entry name" value="Dnd_assoc_3"/>
</dbReference>
<evidence type="ECO:0008006" key="2">
    <source>
        <dbReference type="Google" id="ProtNLM"/>
    </source>
</evidence>
<organism evidence="1">
    <name type="scientific">Clostridioides difficile</name>
    <name type="common">Peptoclostridium difficile</name>
    <dbReference type="NCBI Taxonomy" id="1496"/>
    <lineage>
        <taxon>Bacteria</taxon>
        <taxon>Bacillati</taxon>
        <taxon>Bacillota</taxon>
        <taxon>Clostridia</taxon>
        <taxon>Peptostreptococcales</taxon>
        <taxon>Peptostreptococcaceae</taxon>
        <taxon>Clostridioides</taxon>
    </lineage>
</organism>
<evidence type="ECO:0000313" key="1">
    <source>
        <dbReference type="EMBL" id="VYT78709.1"/>
    </source>
</evidence>
<dbReference type="AlphaFoldDB" id="A0A6N2ZGS8"/>